<evidence type="ECO:0000256" key="4">
    <source>
        <dbReference type="ARBA" id="ARBA00009879"/>
    </source>
</evidence>
<evidence type="ECO:0000256" key="15">
    <source>
        <dbReference type="ARBA" id="ARBA00043176"/>
    </source>
</evidence>
<evidence type="ECO:0000256" key="13">
    <source>
        <dbReference type="ARBA" id="ARBA00037917"/>
    </source>
</evidence>
<dbReference type="GO" id="GO:0005829">
    <property type="term" value="C:cytosol"/>
    <property type="evidence" value="ECO:0007669"/>
    <property type="project" value="TreeGrafter"/>
</dbReference>
<evidence type="ECO:0000313" key="18">
    <source>
        <dbReference type="Proteomes" id="UP000196365"/>
    </source>
</evidence>
<dbReference type="Gene3D" id="3.40.1190.20">
    <property type="match status" value="1"/>
</dbReference>
<evidence type="ECO:0000256" key="3">
    <source>
        <dbReference type="ARBA" id="ARBA00004769"/>
    </source>
</evidence>
<dbReference type="Proteomes" id="UP000196365">
    <property type="component" value="Unassembled WGS sequence"/>
</dbReference>
<evidence type="ECO:0000256" key="7">
    <source>
        <dbReference type="ARBA" id="ARBA00019161"/>
    </source>
</evidence>
<comment type="pathway">
    <text evidence="3">Cofactor biosynthesis; thiamine diphosphate biosynthesis; 4-amino-2-methyl-5-diphosphomethylpyrimidine from 5-amino-1-(5-phospho-D-ribosyl)imidazole: step 3/3.</text>
</comment>
<name>A0A1T4PEP8_9FIRM</name>
<reference evidence="17 18" key="1">
    <citation type="submission" date="2017-02" db="EMBL/GenBank/DDBJ databases">
        <authorList>
            <person name="Peterson S.W."/>
        </authorList>
    </citation>
    <scope>NUCLEOTIDE SEQUENCE [LARGE SCALE GENOMIC DNA]</scope>
    <source>
        <strain evidence="17 18">DSM 15102</strain>
    </source>
</reference>
<dbReference type="PANTHER" id="PTHR20858">
    <property type="entry name" value="PHOSPHOMETHYLPYRIMIDINE KINASE"/>
    <property type="match status" value="1"/>
</dbReference>
<accession>A0A1T4PEP8</accession>
<organism evidence="17 18">
    <name type="scientific">Garciella nitratireducens DSM 15102</name>
    <dbReference type="NCBI Taxonomy" id="1121911"/>
    <lineage>
        <taxon>Bacteria</taxon>
        <taxon>Bacillati</taxon>
        <taxon>Bacillota</taxon>
        <taxon>Clostridia</taxon>
        <taxon>Eubacteriales</taxon>
        <taxon>Eubacteriaceae</taxon>
        <taxon>Garciella</taxon>
    </lineage>
</organism>
<dbReference type="FunFam" id="3.40.1190.20:FF:000003">
    <property type="entry name" value="Phosphomethylpyrimidine kinase ThiD"/>
    <property type="match status" value="1"/>
</dbReference>
<dbReference type="GO" id="GO:0005524">
    <property type="term" value="F:ATP binding"/>
    <property type="evidence" value="ECO:0007669"/>
    <property type="project" value="UniProtKB-KW"/>
</dbReference>
<dbReference type="CDD" id="cd01169">
    <property type="entry name" value="HMPP_kinase"/>
    <property type="match status" value="1"/>
</dbReference>
<dbReference type="GO" id="GO:0008902">
    <property type="term" value="F:hydroxymethylpyrimidine kinase activity"/>
    <property type="evidence" value="ECO:0007669"/>
    <property type="project" value="UniProtKB-EC"/>
</dbReference>
<comment type="similarity">
    <text evidence="4">Belongs to the ThiD family.</text>
</comment>
<dbReference type="NCBIfam" id="TIGR00097">
    <property type="entry name" value="HMP-P_kinase"/>
    <property type="match status" value="1"/>
</dbReference>
<proteinExistence type="inferred from homology"/>
<keyword evidence="11" id="KW-0067">ATP-binding</keyword>
<keyword evidence="10 17" id="KW-0418">Kinase</keyword>
<evidence type="ECO:0000256" key="11">
    <source>
        <dbReference type="ARBA" id="ARBA00022840"/>
    </source>
</evidence>
<gene>
    <name evidence="17" type="ORF">SAMN02745973_02042</name>
</gene>
<sequence>MKIKTALTIAGSDSSGGAGIQADLKTFSAHGVYGMSVITAITAQNTQGILGIQDVDPDIIEKQIKAIFDDLPVNSVKIGMVSQIETIQAIYNQLTRYQPKFIVLDPVMISKSGHHLLKPKSIQTLIKFLLPLATIITPNLPEAEVITQKKIHTYQDMEEAANKIYTMGAKNVFIKGGHRKEDATDILYDGQKFIYFKQQRIDTQNTHGTGCTLSSAIAANLALGFPIEKAVENAKKYITIAINHSLDIGKGVGPTHHFYELYQKSGIIN</sequence>
<protein>
    <recommendedName>
        <fullName evidence="7">Hydroxymethylpyrimidine/phosphomethylpyrimidine kinase</fullName>
        <ecNumber evidence="5">2.7.1.49</ecNumber>
        <ecNumber evidence="6">2.7.4.7</ecNumber>
    </recommendedName>
    <alternativeName>
        <fullName evidence="14">Hydroxymethylpyrimidine kinase</fullName>
    </alternativeName>
    <alternativeName>
        <fullName evidence="15">Hydroxymethylpyrimidine phosphate kinase</fullName>
    </alternativeName>
</protein>
<dbReference type="GO" id="GO:0009228">
    <property type="term" value="P:thiamine biosynthetic process"/>
    <property type="evidence" value="ECO:0007669"/>
    <property type="project" value="UniProtKB-KW"/>
</dbReference>
<evidence type="ECO:0000256" key="10">
    <source>
        <dbReference type="ARBA" id="ARBA00022777"/>
    </source>
</evidence>
<evidence type="ECO:0000256" key="14">
    <source>
        <dbReference type="ARBA" id="ARBA00042102"/>
    </source>
</evidence>
<dbReference type="SUPFAM" id="SSF53613">
    <property type="entry name" value="Ribokinase-like"/>
    <property type="match status" value="1"/>
</dbReference>
<dbReference type="EC" id="2.7.1.49" evidence="5"/>
<evidence type="ECO:0000256" key="2">
    <source>
        <dbReference type="ARBA" id="ARBA00000565"/>
    </source>
</evidence>
<evidence type="ECO:0000256" key="1">
    <source>
        <dbReference type="ARBA" id="ARBA00000151"/>
    </source>
</evidence>
<dbReference type="InterPro" id="IPR013749">
    <property type="entry name" value="PM/HMP-P_kinase-1"/>
</dbReference>
<keyword evidence="8" id="KW-0808">Transferase</keyword>
<dbReference type="InterPro" id="IPR004399">
    <property type="entry name" value="HMP/HMP-P_kinase_dom"/>
</dbReference>
<dbReference type="Pfam" id="PF08543">
    <property type="entry name" value="Phos_pyr_kin"/>
    <property type="match status" value="1"/>
</dbReference>
<dbReference type="EC" id="2.7.4.7" evidence="6"/>
<evidence type="ECO:0000256" key="9">
    <source>
        <dbReference type="ARBA" id="ARBA00022741"/>
    </source>
</evidence>
<evidence type="ECO:0000256" key="6">
    <source>
        <dbReference type="ARBA" id="ARBA00012963"/>
    </source>
</evidence>
<evidence type="ECO:0000256" key="5">
    <source>
        <dbReference type="ARBA" id="ARBA00012135"/>
    </source>
</evidence>
<dbReference type="AlphaFoldDB" id="A0A1T4PEP8"/>
<keyword evidence="18" id="KW-1185">Reference proteome</keyword>
<dbReference type="GO" id="GO:0008972">
    <property type="term" value="F:phosphomethylpyrimidine kinase activity"/>
    <property type="evidence" value="ECO:0007669"/>
    <property type="project" value="UniProtKB-EC"/>
</dbReference>
<comment type="catalytic activity">
    <reaction evidence="1">
        <text>4-amino-5-hydroxymethyl-2-methylpyrimidine + ATP = 4-amino-2-methyl-5-(phosphooxymethyl)pyrimidine + ADP + H(+)</text>
        <dbReference type="Rhea" id="RHEA:23096"/>
        <dbReference type="ChEBI" id="CHEBI:15378"/>
        <dbReference type="ChEBI" id="CHEBI:16892"/>
        <dbReference type="ChEBI" id="CHEBI:30616"/>
        <dbReference type="ChEBI" id="CHEBI:58354"/>
        <dbReference type="ChEBI" id="CHEBI:456216"/>
        <dbReference type="EC" id="2.7.1.49"/>
    </reaction>
</comment>
<evidence type="ECO:0000313" key="17">
    <source>
        <dbReference type="EMBL" id="SJZ89807.1"/>
    </source>
</evidence>
<dbReference type="PANTHER" id="PTHR20858:SF17">
    <property type="entry name" value="HYDROXYMETHYLPYRIMIDINE_PHOSPHOMETHYLPYRIMIDINE KINASE THI20-RELATED"/>
    <property type="match status" value="1"/>
</dbReference>
<dbReference type="EMBL" id="FUWV01000016">
    <property type="protein sequence ID" value="SJZ89807.1"/>
    <property type="molecule type" value="Genomic_DNA"/>
</dbReference>
<feature type="domain" description="Pyridoxamine kinase/Phosphomethylpyrimidine kinase" evidence="16">
    <location>
        <begin position="13"/>
        <end position="256"/>
    </location>
</feature>
<comment type="pathway">
    <text evidence="13">Cofactor biosynthesis; thiamine diphosphate biosynthesis; 4-amino-2-methyl-5-diphosphomethylpyrimidine from 5-amino-1-(5-phospho-D-ribosyl)imidazole: step 2/3.</text>
</comment>
<evidence type="ECO:0000259" key="16">
    <source>
        <dbReference type="Pfam" id="PF08543"/>
    </source>
</evidence>
<comment type="catalytic activity">
    <reaction evidence="2">
        <text>4-amino-2-methyl-5-(phosphooxymethyl)pyrimidine + ATP = 4-amino-2-methyl-5-(diphosphooxymethyl)pyrimidine + ADP</text>
        <dbReference type="Rhea" id="RHEA:19893"/>
        <dbReference type="ChEBI" id="CHEBI:30616"/>
        <dbReference type="ChEBI" id="CHEBI:57841"/>
        <dbReference type="ChEBI" id="CHEBI:58354"/>
        <dbReference type="ChEBI" id="CHEBI:456216"/>
        <dbReference type="EC" id="2.7.4.7"/>
    </reaction>
</comment>
<evidence type="ECO:0000256" key="12">
    <source>
        <dbReference type="ARBA" id="ARBA00022977"/>
    </source>
</evidence>
<keyword evidence="12" id="KW-0784">Thiamine biosynthesis</keyword>
<dbReference type="InterPro" id="IPR029056">
    <property type="entry name" value="Ribokinase-like"/>
</dbReference>
<evidence type="ECO:0000256" key="8">
    <source>
        <dbReference type="ARBA" id="ARBA00022679"/>
    </source>
</evidence>
<keyword evidence="9" id="KW-0547">Nucleotide-binding</keyword>